<evidence type="ECO:0000313" key="11">
    <source>
        <dbReference type="EMBL" id="OQK17515.1"/>
    </source>
</evidence>
<dbReference type="Pfam" id="PF00762">
    <property type="entry name" value="Ferrochelatase"/>
    <property type="match status" value="1"/>
</dbReference>
<dbReference type="GO" id="GO:0006783">
    <property type="term" value="P:heme biosynthetic process"/>
    <property type="evidence" value="ECO:0007669"/>
    <property type="project" value="UniProtKB-UniRule"/>
</dbReference>
<comment type="pathway">
    <text evidence="9 10">Porphyrin-containing compound metabolism; protoheme biosynthesis; protoheme from protoporphyrin-IX: step 1/1.</text>
</comment>
<keyword evidence="3 9" id="KW-0479">Metal-binding</keyword>
<evidence type="ECO:0000256" key="3">
    <source>
        <dbReference type="ARBA" id="ARBA00022723"/>
    </source>
</evidence>
<feature type="binding site" evidence="9">
    <location>
        <position position="197"/>
    </location>
    <ligand>
        <name>Fe(2+)</name>
        <dbReference type="ChEBI" id="CHEBI:29033"/>
    </ligand>
</feature>
<name>A0A1V8M7J6_9GAMM</name>
<evidence type="ECO:0000313" key="12">
    <source>
        <dbReference type="Proteomes" id="UP000191980"/>
    </source>
</evidence>
<dbReference type="UniPathway" id="UPA00252">
    <property type="reaction ID" value="UER00325"/>
</dbReference>
<dbReference type="GO" id="GO:0004325">
    <property type="term" value="F:ferrochelatase activity"/>
    <property type="evidence" value="ECO:0007669"/>
    <property type="project" value="UniProtKB-UniRule"/>
</dbReference>
<evidence type="ECO:0000256" key="10">
    <source>
        <dbReference type="RuleBase" id="RU000607"/>
    </source>
</evidence>
<feature type="binding site" evidence="9">
    <location>
        <position position="278"/>
    </location>
    <ligand>
        <name>Fe(2+)</name>
        <dbReference type="ChEBI" id="CHEBI:29033"/>
    </ligand>
</feature>
<evidence type="ECO:0000256" key="4">
    <source>
        <dbReference type="ARBA" id="ARBA00023004"/>
    </source>
</evidence>
<comment type="similarity">
    <text evidence="1 9 10">Belongs to the ferrochelatase family.</text>
</comment>
<comment type="caution">
    <text evidence="11">The sequence shown here is derived from an EMBL/GenBank/DDBJ whole genome shotgun (WGS) entry which is preliminary data.</text>
</comment>
<dbReference type="HAMAP" id="MF_00323">
    <property type="entry name" value="Ferrochelatase"/>
    <property type="match status" value="1"/>
</dbReference>
<keyword evidence="2 9" id="KW-0963">Cytoplasm</keyword>
<comment type="catalytic activity">
    <reaction evidence="8">
        <text>Fe-coproporphyrin III + 2 H(+) = coproporphyrin III + Fe(2+)</text>
        <dbReference type="Rhea" id="RHEA:49572"/>
        <dbReference type="ChEBI" id="CHEBI:15378"/>
        <dbReference type="ChEBI" id="CHEBI:29033"/>
        <dbReference type="ChEBI" id="CHEBI:68438"/>
        <dbReference type="ChEBI" id="CHEBI:131725"/>
        <dbReference type="EC" id="4.99.1.9"/>
    </reaction>
    <physiologicalReaction direction="right-to-left" evidence="8">
        <dbReference type="Rhea" id="RHEA:49574"/>
    </physiologicalReaction>
</comment>
<evidence type="ECO:0000256" key="5">
    <source>
        <dbReference type="ARBA" id="ARBA00023133"/>
    </source>
</evidence>
<evidence type="ECO:0000256" key="6">
    <source>
        <dbReference type="ARBA" id="ARBA00023239"/>
    </source>
</evidence>
<evidence type="ECO:0000256" key="1">
    <source>
        <dbReference type="ARBA" id="ARBA00007718"/>
    </source>
</evidence>
<protein>
    <recommendedName>
        <fullName evidence="9 10">Ferrochelatase</fullName>
        <ecNumber evidence="9 10">4.98.1.1</ecNumber>
    </recommendedName>
    <alternativeName>
        <fullName evidence="9">Heme synthase</fullName>
    </alternativeName>
    <alternativeName>
        <fullName evidence="9">Protoheme ferro-lyase</fullName>
    </alternativeName>
</protein>
<keyword evidence="4 9" id="KW-0408">Iron</keyword>
<dbReference type="InterPro" id="IPR033644">
    <property type="entry name" value="Ferrochelatase_C"/>
</dbReference>
<organism evidence="11 12">
    <name type="scientific">Methyloprofundus sedimenti</name>
    <dbReference type="NCBI Taxonomy" id="1420851"/>
    <lineage>
        <taxon>Bacteria</taxon>
        <taxon>Pseudomonadati</taxon>
        <taxon>Pseudomonadota</taxon>
        <taxon>Gammaproteobacteria</taxon>
        <taxon>Methylococcales</taxon>
        <taxon>Methylococcaceae</taxon>
        <taxon>Methyloprofundus</taxon>
    </lineage>
</organism>
<dbReference type="InterPro" id="IPR033659">
    <property type="entry name" value="Ferrochelatase_N"/>
</dbReference>
<dbReference type="PANTHER" id="PTHR11108">
    <property type="entry name" value="FERROCHELATASE"/>
    <property type="match status" value="1"/>
</dbReference>
<dbReference type="GO" id="GO:0046872">
    <property type="term" value="F:metal ion binding"/>
    <property type="evidence" value="ECO:0007669"/>
    <property type="project" value="UniProtKB-KW"/>
</dbReference>
<dbReference type="EC" id="4.98.1.1" evidence="9 10"/>
<dbReference type="PANTHER" id="PTHR11108:SF1">
    <property type="entry name" value="FERROCHELATASE, MITOCHONDRIAL"/>
    <property type="match status" value="1"/>
</dbReference>
<dbReference type="CDD" id="cd03411">
    <property type="entry name" value="Ferrochelatase_N"/>
    <property type="match status" value="1"/>
</dbReference>
<proteinExistence type="inferred from homology"/>
<dbReference type="FunFam" id="3.40.50.1400:FF:000002">
    <property type="entry name" value="Ferrochelatase"/>
    <property type="match status" value="1"/>
</dbReference>
<dbReference type="InterPro" id="IPR001015">
    <property type="entry name" value="Ferrochelatase"/>
</dbReference>
<comment type="function">
    <text evidence="9 10">Catalyzes the ferrous insertion into protoporphyrin IX.</text>
</comment>
<keyword evidence="12" id="KW-1185">Reference proteome</keyword>
<comment type="subcellular location">
    <subcellularLocation>
        <location evidence="9 10">Cytoplasm</location>
    </subcellularLocation>
</comment>
<dbReference type="Proteomes" id="UP000191980">
    <property type="component" value="Unassembled WGS sequence"/>
</dbReference>
<dbReference type="STRING" id="1420851.AU255_06480"/>
<evidence type="ECO:0000256" key="9">
    <source>
        <dbReference type="HAMAP-Rule" id="MF_00323"/>
    </source>
</evidence>
<dbReference type="Gene3D" id="3.40.50.1400">
    <property type="match status" value="2"/>
</dbReference>
<gene>
    <name evidence="9 11" type="primary">hemH</name>
    <name evidence="11" type="ORF">AU255_06480</name>
</gene>
<dbReference type="OrthoDB" id="9809741at2"/>
<accession>A0A1V8M7J6</accession>
<dbReference type="RefSeq" id="WP_080522125.1">
    <property type="nucleotide sequence ID" value="NZ_LPUF01000001.1"/>
</dbReference>
<dbReference type="InterPro" id="IPR019772">
    <property type="entry name" value="Ferrochelatase_AS"/>
</dbReference>
<evidence type="ECO:0000256" key="2">
    <source>
        <dbReference type="ARBA" id="ARBA00022490"/>
    </source>
</evidence>
<sequence>MVSKKKAILIVNLGSPEQLTVRAVRRFLRQFLSDPRVVNLPRSLWWLILNFFVLPFRPRQSVKAYAEVWTDRGSPLIYLTQDLIDKVAGHFQQDPHVSVVMAMSYGPPSLTSQLRKLQKAQCEQLTVIPLYPQYSSTTTASVFDAVATELMQWRYIPELNFISDYHRHPIYISAIADSVQQAWAVQGRGELLLMSFHGLPDLLTQKGDPYYYQCLNTAELIAEQLNLKDGQWRVVFQSRFGKAKWLQPYCIETLKALPDEGLKNIDIICPGFAIDCLETLEEINMTNKNIFLEAGGEQYRYIAALNDSDANVKLMLDLITNRGS</sequence>
<keyword evidence="5 9" id="KW-0350">Heme biosynthesis</keyword>
<dbReference type="SUPFAM" id="SSF53800">
    <property type="entry name" value="Chelatase"/>
    <property type="match status" value="1"/>
</dbReference>
<dbReference type="PROSITE" id="PS00534">
    <property type="entry name" value="FERROCHELATASE"/>
    <property type="match status" value="1"/>
</dbReference>
<reference evidence="11 12" key="1">
    <citation type="submission" date="2015-12" db="EMBL/GenBank/DDBJ databases">
        <authorList>
            <person name="Shamseldin A."/>
            <person name="Moawad H."/>
            <person name="Abd El-Rahim W.M."/>
            <person name="Sadowsky M.J."/>
        </authorList>
    </citation>
    <scope>NUCLEOTIDE SEQUENCE [LARGE SCALE GENOMIC DNA]</scope>
    <source>
        <strain evidence="11 12">WF1</strain>
    </source>
</reference>
<comment type="catalytic activity">
    <reaction evidence="9 10">
        <text>heme b + 2 H(+) = protoporphyrin IX + Fe(2+)</text>
        <dbReference type="Rhea" id="RHEA:22584"/>
        <dbReference type="ChEBI" id="CHEBI:15378"/>
        <dbReference type="ChEBI" id="CHEBI:29033"/>
        <dbReference type="ChEBI" id="CHEBI:57306"/>
        <dbReference type="ChEBI" id="CHEBI:60344"/>
        <dbReference type="EC" id="4.98.1.1"/>
    </reaction>
</comment>
<dbReference type="CDD" id="cd00419">
    <property type="entry name" value="Ferrochelatase_C"/>
    <property type="match status" value="1"/>
</dbReference>
<keyword evidence="7 9" id="KW-0627">Porphyrin biosynthesis</keyword>
<keyword evidence="6 9" id="KW-0456">Lyase</keyword>
<dbReference type="AlphaFoldDB" id="A0A1V8M7J6"/>
<dbReference type="NCBIfam" id="TIGR00109">
    <property type="entry name" value="hemH"/>
    <property type="match status" value="1"/>
</dbReference>
<evidence type="ECO:0000256" key="7">
    <source>
        <dbReference type="ARBA" id="ARBA00023244"/>
    </source>
</evidence>
<dbReference type="EMBL" id="LPUF01000001">
    <property type="protein sequence ID" value="OQK17515.1"/>
    <property type="molecule type" value="Genomic_DNA"/>
</dbReference>
<evidence type="ECO:0000256" key="8">
    <source>
        <dbReference type="ARBA" id="ARBA00024536"/>
    </source>
</evidence>
<dbReference type="GO" id="GO:0005737">
    <property type="term" value="C:cytoplasm"/>
    <property type="evidence" value="ECO:0007669"/>
    <property type="project" value="UniProtKB-SubCell"/>
</dbReference>